<accession>A0A1G4YTF5</accession>
<reference evidence="2" key="1">
    <citation type="submission" date="2016-10" db="EMBL/GenBank/DDBJ databases">
        <authorList>
            <person name="Varghese N."/>
            <person name="Submissions S."/>
        </authorList>
    </citation>
    <scope>NUCLEOTIDE SEQUENCE [LARGE SCALE GENOMIC DNA]</scope>
    <source>
        <strain evidence="2">DSM 45722</strain>
    </source>
</reference>
<protein>
    <submittedName>
        <fullName evidence="1">Uncharacterized protein</fullName>
    </submittedName>
</protein>
<dbReference type="EMBL" id="FMUH01000006">
    <property type="protein sequence ID" value="SCX56733.1"/>
    <property type="molecule type" value="Genomic_DNA"/>
</dbReference>
<dbReference type="STRING" id="1960309.SAMN03159343_3492"/>
<name>A0A1G4YTF5_9ACTN</name>
<evidence type="ECO:0000313" key="2">
    <source>
        <dbReference type="Proteomes" id="UP000198981"/>
    </source>
</evidence>
<proteinExistence type="predicted"/>
<evidence type="ECO:0000313" key="1">
    <source>
        <dbReference type="EMBL" id="SCX56733.1"/>
    </source>
</evidence>
<dbReference type="Proteomes" id="UP000198981">
    <property type="component" value="Unassembled WGS sequence"/>
</dbReference>
<gene>
    <name evidence="1" type="ORF">SAMN03159343_3492</name>
</gene>
<dbReference type="AlphaFoldDB" id="A0A1G4YTF5"/>
<keyword evidence="2" id="KW-1185">Reference proteome</keyword>
<sequence>MIADRGFWTPVVERVLRDDAATPDLDTTGTVGDVEVGALPALT</sequence>
<dbReference type="RefSeq" id="WP_279385462.1">
    <property type="nucleotide sequence ID" value="NZ_FMUH01000006.1"/>
</dbReference>
<organism evidence="1 2">
    <name type="scientific">Klenkia marina</name>
    <dbReference type="NCBI Taxonomy" id="1960309"/>
    <lineage>
        <taxon>Bacteria</taxon>
        <taxon>Bacillati</taxon>
        <taxon>Actinomycetota</taxon>
        <taxon>Actinomycetes</taxon>
        <taxon>Geodermatophilales</taxon>
        <taxon>Geodermatophilaceae</taxon>
        <taxon>Klenkia</taxon>
    </lineage>
</organism>